<keyword evidence="2" id="KW-0677">Repeat</keyword>
<dbReference type="GO" id="GO:0006952">
    <property type="term" value="P:defense response"/>
    <property type="evidence" value="ECO:0007669"/>
    <property type="project" value="UniProtKB-KW"/>
</dbReference>
<dbReference type="OrthoDB" id="1896560at2759"/>
<proteinExistence type="predicted"/>
<dbReference type="InterPro" id="IPR056789">
    <property type="entry name" value="LRR_R13L1-DRL21"/>
</dbReference>
<dbReference type="STRING" id="3476.A0A2P5CGA3"/>
<dbReference type="GO" id="GO:0005524">
    <property type="term" value="F:ATP binding"/>
    <property type="evidence" value="ECO:0007669"/>
    <property type="project" value="UniProtKB-KW"/>
</dbReference>
<evidence type="ECO:0000256" key="4">
    <source>
        <dbReference type="ARBA" id="ARBA00022821"/>
    </source>
</evidence>
<dbReference type="Pfam" id="PF25019">
    <property type="entry name" value="LRR_R13L1-DRL21"/>
    <property type="match status" value="1"/>
</dbReference>
<dbReference type="InterPro" id="IPR058922">
    <property type="entry name" value="WHD_DRP"/>
</dbReference>
<organism evidence="11 12">
    <name type="scientific">Parasponia andersonii</name>
    <name type="common">Sponia andersonii</name>
    <dbReference type="NCBI Taxonomy" id="3476"/>
    <lineage>
        <taxon>Eukaryota</taxon>
        <taxon>Viridiplantae</taxon>
        <taxon>Streptophyta</taxon>
        <taxon>Embryophyta</taxon>
        <taxon>Tracheophyta</taxon>
        <taxon>Spermatophyta</taxon>
        <taxon>Magnoliopsida</taxon>
        <taxon>eudicotyledons</taxon>
        <taxon>Gunneridae</taxon>
        <taxon>Pentapetalae</taxon>
        <taxon>rosids</taxon>
        <taxon>fabids</taxon>
        <taxon>Rosales</taxon>
        <taxon>Cannabaceae</taxon>
        <taxon>Parasponia</taxon>
    </lineage>
</organism>
<dbReference type="GO" id="GO:0043531">
    <property type="term" value="F:ADP binding"/>
    <property type="evidence" value="ECO:0007669"/>
    <property type="project" value="InterPro"/>
</dbReference>
<dbReference type="SUPFAM" id="SSF52047">
    <property type="entry name" value="RNI-like"/>
    <property type="match status" value="1"/>
</dbReference>
<evidence type="ECO:0000259" key="7">
    <source>
        <dbReference type="Pfam" id="PF18052"/>
    </source>
</evidence>
<name>A0A2P5CGA3_PARAD</name>
<dbReference type="FunFam" id="1.10.10.10:FF:000322">
    <property type="entry name" value="Probable disease resistance protein At1g63360"/>
    <property type="match status" value="1"/>
</dbReference>
<dbReference type="Gene3D" id="3.40.50.300">
    <property type="entry name" value="P-loop containing nucleotide triphosphate hydrolases"/>
    <property type="match status" value="1"/>
</dbReference>
<evidence type="ECO:0000259" key="6">
    <source>
        <dbReference type="Pfam" id="PF00931"/>
    </source>
</evidence>
<evidence type="ECO:0000256" key="2">
    <source>
        <dbReference type="ARBA" id="ARBA00022737"/>
    </source>
</evidence>
<feature type="domain" description="Disease resistance N-terminal" evidence="7">
    <location>
        <begin position="7"/>
        <end position="99"/>
    </location>
</feature>
<keyword evidence="1" id="KW-0433">Leucine-rich repeat</keyword>
<dbReference type="PRINTS" id="PR00364">
    <property type="entry name" value="DISEASERSIST"/>
</dbReference>
<dbReference type="InterPro" id="IPR032675">
    <property type="entry name" value="LRR_dom_sf"/>
</dbReference>
<dbReference type="Gene3D" id="3.80.10.10">
    <property type="entry name" value="Ribonuclease Inhibitor"/>
    <property type="match status" value="6"/>
</dbReference>
<evidence type="ECO:0000313" key="12">
    <source>
        <dbReference type="Proteomes" id="UP000237105"/>
    </source>
</evidence>
<evidence type="ECO:0000313" key="11">
    <source>
        <dbReference type="EMBL" id="PON60048.1"/>
    </source>
</evidence>
<dbReference type="SUPFAM" id="SSF52540">
    <property type="entry name" value="P-loop containing nucleoside triphosphate hydrolases"/>
    <property type="match status" value="1"/>
</dbReference>
<feature type="domain" description="R13L1/DRL21-like LRR repeat region" evidence="10">
    <location>
        <begin position="802"/>
        <end position="877"/>
    </location>
</feature>
<keyword evidence="3" id="KW-0547">Nucleotide-binding</keyword>
<dbReference type="PANTHER" id="PTHR36766">
    <property type="entry name" value="PLANT BROAD-SPECTRUM MILDEW RESISTANCE PROTEIN RPW8"/>
    <property type="match status" value="1"/>
</dbReference>
<dbReference type="Pfam" id="PF18052">
    <property type="entry name" value="Rx_N"/>
    <property type="match status" value="1"/>
</dbReference>
<reference evidence="12" key="1">
    <citation type="submission" date="2016-06" db="EMBL/GenBank/DDBJ databases">
        <title>Parallel loss of symbiosis genes in relatives of nitrogen-fixing non-legume Parasponia.</title>
        <authorList>
            <person name="Van Velzen R."/>
            <person name="Holmer R."/>
            <person name="Bu F."/>
            <person name="Rutten L."/>
            <person name="Van Zeijl A."/>
            <person name="Liu W."/>
            <person name="Santuari L."/>
            <person name="Cao Q."/>
            <person name="Sharma T."/>
            <person name="Shen D."/>
            <person name="Roswanjaya Y."/>
            <person name="Wardhani T."/>
            <person name="Kalhor M.S."/>
            <person name="Jansen J."/>
            <person name="Van den Hoogen J."/>
            <person name="Gungor B."/>
            <person name="Hartog M."/>
            <person name="Hontelez J."/>
            <person name="Verver J."/>
            <person name="Yang W.-C."/>
            <person name="Schijlen E."/>
            <person name="Repin R."/>
            <person name="Schilthuizen M."/>
            <person name="Schranz E."/>
            <person name="Heidstra R."/>
            <person name="Miyata K."/>
            <person name="Fedorova E."/>
            <person name="Kohlen W."/>
            <person name="Bisseling T."/>
            <person name="Smit S."/>
            <person name="Geurts R."/>
        </authorList>
    </citation>
    <scope>NUCLEOTIDE SEQUENCE [LARGE SCALE GENOMIC DNA]</scope>
    <source>
        <strain evidence="12">cv. WU1-14</strain>
    </source>
</reference>
<feature type="domain" description="Disease resistance protein winged helix" evidence="8">
    <location>
        <begin position="433"/>
        <end position="501"/>
    </location>
</feature>
<dbReference type="SUPFAM" id="SSF52058">
    <property type="entry name" value="L domain-like"/>
    <property type="match status" value="2"/>
</dbReference>
<dbReference type="Pfam" id="PF00931">
    <property type="entry name" value="NB-ARC"/>
    <property type="match status" value="1"/>
</dbReference>
<dbReference type="EMBL" id="JXTB01000134">
    <property type="protein sequence ID" value="PON60048.1"/>
    <property type="molecule type" value="Genomic_DNA"/>
</dbReference>
<evidence type="ECO:0000256" key="3">
    <source>
        <dbReference type="ARBA" id="ARBA00022741"/>
    </source>
</evidence>
<feature type="domain" description="Disease resistance R13L4/SHOC-2-like LRR" evidence="9">
    <location>
        <begin position="1017"/>
        <end position="1177"/>
    </location>
</feature>
<comment type="caution">
    <text evidence="11">The sequence shown here is derived from an EMBL/GenBank/DDBJ whole genome shotgun (WGS) entry which is preliminary data.</text>
</comment>
<gene>
    <name evidence="11" type="ORF">PanWU01x14_155620</name>
</gene>
<dbReference type="Pfam" id="PF23559">
    <property type="entry name" value="WHD_DRP"/>
    <property type="match status" value="1"/>
</dbReference>
<dbReference type="InterPro" id="IPR055414">
    <property type="entry name" value="LRR_R13L4/SHOC2-like"/>
</dbReference>
<evidence type="ECO:0000256" key="5">
    <source>
        <dbReference type="ARBA" id="ARBA00022840"/>
    </source>
</evidence>
<evidence type="ECO:0000259" key="9">
    <source>
        <dbReference type="Pfam" id="PF23598"/>
    </source>
</evidence>
<keyword evidence="12" id="KW-1185">Reference proteome</keyword>
<dbReference type="GO" id="GO:0051707">
    <property type="term" value="P:response to other organism"/>
    <property type="evidence" value="ECO:0007669"/>
    <property type="project" value="UniProtKB-ARBA"/>
</dbReference>
<dbReference type="InterPro" id="IPR042197">
    <property type="entry name" value="Apaf_helical"/>
</dbReference>
<accession>A0A2P5CGA3</accession>
<dbReference type="Proteomes" id="UP000237105">
    <property type="component" value="Unassembled WGS sequence"/>
</dbReference>
<feature type="domain" description="NB-ARC" evidence="6">
    <location>
        <begin position="179"/>
        <end position="350"/>
    </location>
</feature>
<dbReference type="Pfam" id="PF23598">
    <property type="entry name" value="LRR_14"/>
    <property type="match status" value="2"/>
</dbReference>
<sequence length="1450" mass="164664">MTVGEAFLSAFLQVLFDRLASHEFIGLVSGKKYDDMLEKLKITLLSVTVLLNDAEEKQFYSPAVEKWLHMAKDSIYDAEDILDELATEALKWKLEAESQATKDHKVWNWNPVSTSLSPSSRGVESKIRKIIERLELIAKYKNVLGLKDNNGERLFELKHRLETTSLVEESCVHGMGDDKEVIIQILLSDEPNGGNIGVIPIVGMGGIGKTTLAQLVYNDRSVDNHFKLKVWACVTDQFDAVRVTKTILNSITSKNFDLDDLNLLQVSLKKHLAGIRFLLVLDDVWNKRNSDWDLLWKPLKAGGRGSKIIVTTQNGDVAASMGTVPAHQLRGLTYEDSWLLFISEAFENKDIDVHPNLKAVGEKIVKKCQGLPLAVKKLGIVLRSRMNEDEWKDILNRKMWELPDEESDILQTLRLSYHHLPTHLKQCFAFCSVFPTGHEFDKDSLVLLWMAEGFLQQPKGNKRLEEVGHYYFRELVSRSIFVQSIHNRSKFVMHGLLKELADFVSGEFCFQLEDRKHDGNRNRIFEKARHSSYIRGKRDVFSRFKAFSGVDYLRTFLPLDPTGSIGVSYLGNTVPDDLLPKLRYLRVLSFNACRITKLPNSIGNLKHLRYLDLSRTAIKELPEPTNTLYNLQTLNLSQCRYLTKLPSKMGNLKCLRHLCISGSRLREMPLQICELRNLQTLSNFVVGKDSGSGIGELRNMIYLQGSLQISGLQNIVNFVDATEASMKEKMELEELVYQWSNSFDDSFIDRDEEEVPYLPQHPDISMRGYRSTRFPSFRETMNASRQKLMEAKLEDSKILDVSRDERIEMLVLEMLQPHKGIKKVTIKDYGGTIFPSWIGSPLFSNIKFLKLSNCMKCVYLPALGQLPSLKDLMIEGMQRIKSIGIEFYGDGYQSVIPFPSLETLKFESMLNWEDWPSCGVEGGKEFHQLQKIEIINCPKLRKFSHCFAALKKMSIKGCEELIALPRLSMSHDSITECREFPCLLELSIWTCPNLQQLPRSFPSLTRIEIDGCQSLAELPKLPSLCDLELENCNVNVLQSIVGLKSLSYLRMCQILKLTCLPDGFFQNLTNLEELHIADHSDLTNLSNKIGLHKLPSLQRMEISGCPLLDELPQSLYKLPSLKELRVWKCPSLVSFPSTGLPSSLTDLEIKDCDALHSLPNWKMHNKKLSISLEYLIIEGCSLLTYLPRDELPNTLKELEIQGCTSLESLPSGVIHVNNSLELLRIAGCHSITCFPAIHQPIVTSSTITNLKQLIVNDCANLKLLPDGLQNLVHLDYLEITDCPLLVSFPESGLPFSRLRSIRLSNCGNLKSLPNRLYSLTSLEGLLIEGCSSISLFPEGGLPVNLISLSILDCEKLKPSFQWGLHRLFHLTDLMFGGCKELVSFPEDWLLPNSLCSLQLQRLPNLKILPKGLENLSALVDLEIWECDSLQTLFEDEQPKMLQNYDFWDVL</sequence>
<keyword evidence="5" id="KW-0067">ATP-binding</keyword>
<dbReference type="InterPro" id="IPR041118">
    <property type="entry name" value="Rx_N"/>
</dbReference>
<evidence type="ECO:0000259" key="10">
    <source>
        <dbReference type="Pfam" id="PF25019"/>
    </source>
</evidence>
<evidence type="ECO:0000259" key="8">
    <source>
        <dbReference type="Pfam" id="PF23559"/>
    </source>
</evidence>
<evidence type="ECO:0000256" key="1">
    <source>
        <dbReference type="ARBA" id="ARBA00022614"/>
    </source>
</evidence>
<feature type="domain" description="Disease resistance R13L4/SHOC-2-like LRR" evidence="9">
    <location>
        <begin position="579"/>
        <end position="767"/>
    </location>
</feature>
<dbReference type="Gene3D" id="1.10.8.430">
    <property type="entry name" value="Helical domain of apoptotic protease-activating factors"/>
    <property type="match status" value="1"/>
</dbReference>
<dbReference type="InterPro" id="IPR027417">
    <property type="entry name" value="P-loop_NTPase"/>
</dbReference>
<keyword evidence="4" id="KW-0611">Plant defense</keyword>
<dbReference type="Gene3D" id="1.20.5.4130">
    <property type="match status" value="1"/>
</dbReference>
<dbReference type="PANTHER" id="PTHR36766:SF31">
    <property type="entry name" value="DISEASE RESISTANCE RPP13-LIKE PROTEIN 1"/>
    <property type="match status" value="1"/>
</dbReference>
<protein>
    <submittedName>
        <fullName evidence="11">NB-ARC domain, LRR domain containing protein</fullName>
    </submittedName>
</protein>
<dbReference type="InterPro" id="IPR002182">
    <property type="entry name" value="NB-ARC"/>
</dbReference>